<gene>
    <name evidence="1" type="ORF">S01H1_74660</name>
</gene>
<feature type="non-terminal residue" evidence="1">
    <location>
        <position position="106"/>
    </location>
</feature>
<protein>
    <submittedName>
        <fullName evidence="1">Uncharacterized protein</fullName>
    </submittedName>
</protein>
<organism evidence="1">
    <name type="scientific">marine sediment metagenome</name>
    <dbReference type="NCBI Taxonomy" id="412755"/>
    <lineage>
        <taxon>unclassified sequences</taxon>
        <taxon>metagenomes</taxon>
        <taxon>ecological metagenomes</taxon>
    </lineage>
</organism>
<sequence>MKNFAKSILNYFAAFNETRFRFSRKLPYEWSDDSFTLDLSVFPDFQRQLLDSIVRGVQFRVEVRKGKHTVEVDSDTVKEALLEIIQSNLNEDFLQECIDQNRDRLA</sequence>
<accession>X0X6J0</accession>
<dbReference type="EMBL" id="BARS01049962">
    <property type="protein sequence ID" value="GAG38650.1"/>
    <property type="molecule type" value="Genomic_DNA"/>
</dbReference>
<name>X0X6J0_9ZZZZ</name>
<reference evidence="1" key="1">
    <citation type="journal article" date="2014" name="Front. Microbiol.">
        <title>High frequency of phylogenetically diverse reductive dehalogenase-homologous genes in deep subseafloor sedimentary metagenomes.</title>
        <authorList>
            <person name="Kawai M."/>
            <person name="Futagami T."/>
            <person name="Toyoda A."/>
            <person name="Takaki Y."/>
            <person name="Nishi S."/>
            <person name="Hori S."/>
            <person name="Arai W."/>
            <person name="Tsubouchi T."/>
            <person name="Morono Y."/>
            <person name="Uchiyama I."/>
            <person name="Ito T."/>
            <person name="Fujiyama A."/>
            <person name="Inagaki F."/>
            <person name="Takami H."/>
        </authorList>
    </citation>
    <scope>NUCLEOTIDE SEQUENCE</scope>
    <source>
        <strain evidence="1">Expedition CK06-06</strain>
    </source>
</reference>
<evidence type="ECO:0000313" key="1">
    <source>
        <dbReference type="EMBL" id="GAG38650.1"/>
    </source>
</evidence>
<proteinExistence type="predicted"/>
<dbReference type="AlphaFoldDB" id="X0X6J0"/>
<comment type="caution">
    <text evidence="1">The sequence shown here is derived from an EMBL/GenBank/DDBJ whole genome shotgun (WGS) entry which is preliminary data.</text>
</comment>